<name>E3FIV9_STIAD</name>
<dbReference type="CDD" id="cd07381">
    <property type="entry name" value="MPP_CapA"/>
    <property type="match status" value="1"/>
</dbReference>
<dbReference type="InterPro" id="IPR011990">
    <property type="entry name" value="TPR-like_helical_dom_sf"/>
</dbReference>
<dbReference type="Pfam" id="PF09587">
    <property type="entry name" value="PGA_cap"/>
    <property type="match status" value="1"/>
</dbReference>
<gene>
    <name evidence="4" type="ordered locus">STAUR_0050</name>
</gene>
<dbReference type="KEGG" id="sur:STAUR_0050"/>
<dbReference type="EMBL" id="CP002271">
    <property type="protein sequence ID" value="ADO67859.1"/>
    <property type="molecule type" value="Genomic_DNA"/>
</dbReference>
<dbReference type="eggNOG" id="COG2843">
    <property type="taxonomic scope" value="Bacteria"/>
</dbReference>
<feature type="compositionally biased region" description="Pro residues" evidence="2">
    <location>
        <begin position="17"/>
        <end position="28"/>
    </location>
</feature>
<dbReference type="HOGENOM" id="CLU_031776_0_0_7"/>
<feature type="region of interest" description="Disordered" evidence="2">
    <location>
        <begin position="17"/>
        <end position="38"/>
    </location>
</feature>
<reference evidence="4 5" key="1">
    <citation type="journal article" date="2011" name="Mol. Biol. Evol.">
        <title>Comparative genomic analysis of fruiting body formation in Myxococcales.</title>
        <authorList>
            <person name="Huntley S."/>
            <person name="Hamann N."/>
            <person name="Wegener-Feldbrugge S."/>
            <person name="Treuner-Lange A."/>
            <person name="Kube M."/>
            <person name="Reinhardt R."/>
            <person name="Klages S."/>
            <person name="Muller R."/>
            <person name="Ronning C.M."/>
            <person name="Nierman W.C."/>
            <person name="Sogaard-Andersen L."/>
        </authorList>
    </citation>
    <scope>NUCLEOTIDE SEQUENCE [LARGE SCALE GENOMIC DNA]</scope>
    <source>
        <strain evidence="4 5">DW4/3-1</strain>
    </source>
</reference>
<evidence type="ECO:0000259" key="3">
    <source>
        <dbReference type="SMART" id="SM00854"/>
    </source>
</evidence>
<dbReference type="InterPro" id="IPR052169">
    <property type="entry name" value="CW_Biosynth-Accessory"/>
</dbReference>
<comment type="similarity">
    <text evidence="1">Belongs to the CapA family.</text>
</comment>
<keyword evidence="5" id="KW-1185">Reference proteome</keyword>
<dbReference type="InterPro" id="IPR019079">
    <property type="entry name" value="Capsule_synth_CapA"/>
</dbReference>
<protein>
    <submittedName>
        <fullName evidence="4">Capsule biosynthesis protein, CapA family</fullName>
    </submittedName>
</protein>
<dbReference type="Gene3D" id="3.60.21.10">
    <property type="match status" value="1"/>
</dbReference>
<feature type="region of interest" description="Disordered" evidence="2">
    <location>
        <begin position="475"/>
        <end position="502"/>
    </location>
</feature>
<dbReference type="RefSeq" id="WP_013373948.1">
    <property type="nucleotide sequence ID" value="NC_014623.1"/>
</dbReference>
<evidence type="ECO:0000256" key="2">
    <source>
        <dbReference type="SAM" id="MobiDB-lite"/>
    </source>
</evidence>
<evidence type="ECO:0000313" key="5">
    <source>
        <dbReference type="Proteomes" id="UP000001351"/>
    </source>
</evidence>
<dbReference type="PANTHER" id="PTHR33393:SF11">
    <property type="entry name" value="POLYGLUTAMINE SYNTHESIS ACCESSORY PROTEIN RV0574C-RELATED"/>
    <property type="match status" value="1"/>
</dbReference>
<organism evidence="4 5">
    <name type="scientific">Stigmatella aurantiaca (strain DW4/3-1)</name>
    <dbReference type="NCBI Taxonomy" id="378806"/>
    <lineage>
        <taxon>Bacteria</taxon>
        <taxon>Pseudomonadati</taxon>
        <taxon>Myxococcota</taxon>
        <taxon>Myxococcia</taxon>
        <taxon>Myxococcales</taxon>
        <taxon>Cystobacterineae</taxon>
        <taxon>Archangiaceae</taxon>
        <taxon>Stigmatella</taxon>
    </lineage>
</organism>
<proteinExistence type="inferred from homology"/>
<dbReference type="SUPFAM" id="SSF56300">
    <property type="entry name" value="Metallo-dependent phosphatases"/>
    <property type="match status" value="1"/>
</dbReference>
<dbReference type="OrthoDB" id="5405713at2"/>
<sequence length="502" mass="53241">MSSSVLLLWVLSVAPATPPPPASSPVPPTSEEAVQEASRRGAAVMHRLAVELAAEARDSLIQEHAASADAHFSRGVEALKTKDAAVAISELSQCVALRPESVACRWELGWAYSLENRWNEALAEWTEVGKLKPDQPELEDVLAQAWAQVALQERLARPPEPSQRPPPPVDARLRLRAVGDVMLGTTVPEGSLPPEGPASVIGAVKGLLEDADLTFVNLEGPLCDGGKTNKCRSDRNCYAFRSPTEYGQALREAGVDVASTANNHAGDFGEECRRQTEATLDALGIAWSGPPGTVATVERNGLRIGLVAFHSSPTGNHLNNLPTATALVRSVAAEHDLVVVSFHGGAEGGKALHVPHGKEKFMGEDRGDLRTFTRAVVDAGAHLVLGHGPHVARAMEFYKGRLIAYSMGNFATYGRFNLQGPQGLGMVLEVELDREGGFLSGKILPTRQVGEGLAVPDPKGAVLNLVRKLSAEDFPDSGARVDEDGTVTPRGKARASARGAAP</sequence>
<dbReference type="SUPFAM" id="SSF48452">
    <property type="entry name" value="TPR-like"/>
    <property type="match status" value="1"/>
</dbReference>
<evidence type="ECO:0000256" key="1">
    <source>
        <dbReference type="ARBA" id="ARBA00005662"/>
    </source>
</evidence>
<dbReference type="Proteomes" id="UP000001351">
    <property type="component" value="Chromosome"/>
</dbReference>
<accession>E3FIV9</accession>
<dbReference type="Gene3D" id="1.25.40.10">
    <property type="entry name" value="Tetratricopeptide repeat domain"/>
    <property type="match status" value="1"/>
</dbReference>
<dbReference type="STRING" id="378806.STAUR_0050"/>
<feature type="domain" description="Capsule synthesis protein CapA" evidence="3">
    <location>
        <begin position="174"/>
        <end position="414"/>
    </location>
</feature>
<dbReference type="SMART" id="SM00854">
    <property type="entry name" value="PGA_cap"/>
    <property type="match status" value="1"/>
</dbReference>
<dbReference type="PANTHER" id="PTHR33393">
    <property type="entry name" value="POLYGLUTAMINE SYNTHESIS ACCESSORY PROTEIN RV0574C-RELATED"/>
    <property type="match status" value="1"/>
</dbReference>
<dbReference type="InterPro" id="IPR029052">
    <property type="entry name" value="Metallo-depent_PP-like"/>
</dbReference>
<evidence type="ECO:0000313" key="4">
    <source>
        <dbReference type="EMBL" id="ADO67859.1"/>
    </source>
</evidence>
<dbReference type="AlphaFoldDB" id="E3FIV9"/>